<reference evidence="2" key="1">
    <citation type="submission" date="2022-03" db="EMBL/GenBank/DDBJ databases">
        <title>Complete genome sequence of Caldinitratiruptor microaerophilus.</title>
        <authorList>
            <person name="Mukaiyama R."/>
            <person name="Nishiyama T."/>
            <person name="Ueda K."/>
        </authorList>
    </citation>
    <scope>NUCLEOTIDE SEQUENCE</scope>
    <source>
        <strain evidence="2">JCM 16183</strain>
    </source>
</reference>
<accession>A0AA35G7K9</accession>
<name>A0AA35G7K9_9FIRM</name>
<gene>
    <name evidence="2" type="ORF">caldi_05230</name>
</gene>
<organism evidence="2 3">
    <name type="scientific">Caldinitratiruptor microaerophilus</name>
    <dbReference type="NCBI Taxonomy" id="671077"/>
    <lineage>
        <taxon>Bacteria</taxon>
        <taxon>Bacillati</taxon>
        <taxon>Bacillota</taxon>
        <taxon>Clostridia</taxon>
        <taxon>Eubacteriales</taxon>
        <taxon>Symbiobacteriaceae</taxon>
        <taxon>Caldinitratiruptor</taxon>
    </lineage>
</organism>
<sequence length="156" mass="16715">MERTTDPAPPGRGNVTQTNAQTLHVHVHNILPQPAHSGQLAGRVLAEEDESALGGSEVEVYFGTAAGYPVTTTRTNPQGEFGVEDLPAGFYSLRIRTPGRPVAMVYNLRVRPGETARHTVRVPLSAGRSIPGGRTAREIPDLRMDLGRPTGDRGAN</sequence>
<feature type="region of interest" description="Disordered" evidence="1">
    <location>
        <begin position="125"/>
        <end position="156"/>
    </location>
</feature>
<proteinExistence type="predicted"/>
<dbReference type="SUPFAM" id="SSF49452">
    <property type="entry name" value="Starch-binding domain-like"/>
    <property type="match status" value="1"/>
</dbReference>
<dbReference type="Pfam" id="PF13620">
    <property type="entry name" value="CarboxypepD_reg"/>
    <property type="match status" value="1"/>
</dbReference>
<evidence type="ECO:0000313" key="3">
    <source>
        <dbReference type="Proteomes" id="UP001163687"/>
    </source>
</evidence>
<dbReference type="KEGG" id="cmic:caldi_05230"/>
<dbReference type="Gene3D" id="2.60.40.1120">
    <property type="entry name" value="Carboxypeptidase-like, regulatory domain"/>
    <property type="match status" value="1"/>
</dbReference>
<dbReference type="AlphaFoldDB" id="A0AA35G7K9"/>
<dbReference type="GO" id="GO:0030246">
    <property type="term" value="F:carbohydrate binding"/>
    <property type="evidence" value="ECO:0007669"/>
    <property type="project" value="InterPro"/>
</dbReference>
<evidence type="ECO:0000256" key="1">
    <source>
        <dbReference type="SAM" id="MobiDB-lite"/>
    </source>
</evidence>
<dbReference type="RefSeq" id="WP_264843561.1">
    <property type="nucleotide sequence ID" value="NZ_AP025628.1"/>
</dbReference>
<protein>
    <recommendedName>
        <fullName evidence="4">Carboxypeptidase regulatory-like domain-containing protein</fullName>
    </recommendedName>
</protein>
<keyword evidence="3" id="KW-1185">Reference proteome</keyword>
<evidence type="ECO:0008006" key="4">
    <source>
        <dbReference type="Google" id="ProtNLM"/>
    </source>
</evidence>
<dbReference type="InterPro" id="IPR013784">
    <property type="entry name" value="Carb-bd-like_fold"/>
</dbReference>
<dbReference type="EMBL" id="AP025628">
    <property type="protein sequence ID" value="BDG59433.1"/>
    <property type="molecule type" value="Genomic_DNA"/>
</dbReference>
<evidence type="ECO:0000313" key="2">
    <source>
        <dbReference type="EMBL" id="BDG59433.1"/>
    </source>
</evidence>
<dbReference type="Proteomes" id="UP001163687">
    <property type="component" value="Chromosome"/>
</dbReference>
<feature type="compositionally biased region" description="Basic and acidic residues" evidence="1">
    <location>
        <begin position="135"/>
        <end position="146"/>
    </location>
</feature>